<gene>
    <name evidence="2" type="ORF">AL072_32415</name>
</gene>
<organism evidence="2 3">
    <name type="scientific">Azospirillum thiophilum</name>
    <dbReference type="NCBI Taxonomy" id="528244"/>
    <lineage>
        <taxon>Bacteria</taxon>
        <taxon>Pseudomonadati</taxon>
        <taxon>Pseudomonadota</taxon>
        <taxon>Alphaproteobacteria</taxon>
        <taxon>Rhodospirillales</taxon>
        <taxon>Azospirillaceae</taxon>
        <taxon>Azospirillum</taxon>
    </lineage>
</organism>
<feature type="transmembrane region" description="Helical" evidence="1">
    <location>
        <begin position="220"/>
        <end position="245"/>
    </location>
</feature>
<keyword evidence="3" id="KW-1185">Reference proteome</keyword>
<keyword evidence="1" id="KW-0812">Transmembrane</keyword>
<feature type="transmembrane region" description="Helical" evidence="1">
    <location>
        <begin position="293"/>
        <end position="310"/>
    </location>
</feature>
<protein>
    <submittedName>
        <fullName evidence="2">Uncharacterized protein</fullName>
    </submittedName>
</protein>
<dbReference type="RefSeq" id="WP_045585355.1">
    <property type="nucleotide sequence ID" value="NZ_CP012407.1"/>
</dbReference>
<feature type="transmembrane region" description="Helical" evidence="1">
    <location>
        <begin position="251"/>
        <end position="272"/>
    </location>
</feature>
<name>A0AAC8W615_9PROT</name>
<evidence type="ECO:0000256" key="1">
    <source>
        <dbReference type="SAM" id="Phobius"/>
    </source>
</evidence>
<keyword evidence="1" id="KW-1133">Transmembrane helix</keyword>
<dbReference type="AlphaFoldDB" id="A0AAC8W615"/>
<accession>A0AAC8W615</accession>
<feature type="transmembrane region" description="Helical" evidence="1">
    <location>
        <begin position="153"/>
        <end position="170"/>
    </location>
</feature>
<evidence type="ECO:0000313" key="2">
    <source>
        <dbReference type="EMBL" id="ALG75629.1"/>
    </source>
</evidence>
<evidence type="ECO:0000313" key="3">
    <source>
        <dbReference type="Proteomes" id="UP000069935"/>
    </source>
</evidence>
<dbReference type="KEGG" id="ati:AL072_32415"/>
<sequence>MSNSLASAPARSDAAGDMVVSARMGQEGDSVVLLRMPGSLVRRMWKAALLLTVLISIVLTAQSVYVSFRDMHIFPYWDMMSLQYRYFLDSLPDFLLYRDNEHLPFVAMPFFIADNLLFKARGVFLIAGLLALNAVIAGLILDEMRRAWGKLQLLSFAAAGTLVVLSLFWLIHYENLLWPKQIHMYLSAAFFLLASRLLAGTEERMKAGSPPDLTGVLTAGALLSASMFSFGYGAIGWIAALIVAVSGRWPWRATGSLLAIFALNAAIYALFYKYATATQHSNPLESFGSPFKLAEFTVAYFANPVFRLLHPLLTEWLARGIAMLTSLAACMAGLWFLLRILLLGRRSAGRIELFASLLILFAFGSALMTALSRLKFGIETAGSSRYAIAQMPFWIGLWMIAMASLRKRPVLRDALVAVAGVSLTLLLVPSQLLYARETEALSRYHWQGVLAIVNGVNDDEVVLKAVHPIREELAVVPPKLAERHWSVYADPQPWWLGQPARDLFRVEAPDRCHGSLDLVSDLGRLKGQSYVAGWAWDKNAGHTPDWVVLVNGAGIVRGLARSGLTRPDVERALSAAAGSAPGWHGYVAAPAPLAGTEAYAVLADGSSICQLTRNAPAKAGDGVH</sequence>
<dbReference type="EMBL" id="CP012407">
    <property type="protein sequence ID" value="ALG75629.1"/>
    <property type="molecule type" value="Genomic_DNA"/>
</dbReference>
<reference evidence="2 3" key="2">
    <citation type="journal article" date="2016" name="Genome Announc.">
        <title>Complete Genome Sequence of a Strain of Azospirillum thiophilum Isolated from a Sulfide Spring.</title>
        <authorList>
            <person name="Fomenkov A."/>
            <person name="Vincze T."/>
            <person name="Grabovich M."/>
            <person name="Anton B.P."/>
            <person name="Dubinina G."/>
            <person name="Orlova M."/>
            <person name="Belousova E."/>
            <person name="Roberts R.J."/>
        </authorList>
    </citation>
    <scope>NUCLEOTIDE SEQUENCE [LARGE SCALE GENOMIC DNA]</scope>
    <source>
        <strain evidence="2 3">BV-S</strain>
    </source>
</reference>
<reference evidence="3" key="1">
    <citation type="submission" date="2015-08" db="EMBL/GenBank/DDBJ databases">
        <title>Complete Genome Sequence of Azospirillum thiophilum BV-S.</title>
        <authorList>
            <person name="Fomenkov A."/>
            <person name="Vincze T."/>
            <person name="Grabovich M."/>
            <person name="Dubinina G."/>
            <person name="Orlova M."/>
            <person name="Belousova E."/>
            <person name="Roberts R.J."/>
        </authorList>
    </citation>
    <scope>NUCLEOTIDE SEQUENCE [LARGE SCALE GENOMIC DNA]</scope>
    <source>
        <strain evidence="3">BV-S</strain>
    </source>
</reference>
<feature type="transmembrane region" description="Helical" evidence="1">
    <location>
        <begin position="353"/>
        <end position="374"/>
    </location>
</feature>
<feature type="transmembrane region" description="Helical" evidence="1">
    <location>
        <begin position="123"/>
        <end position="141"/>
    </location>
</feature>
<feature type="transmembrane region" description="Helical" evidence="1">
    <location>
        <begin position="45"/>
        <end position="68"/>
    </location>
</feature>
<proteinExistence type="predicted"/>
<feature type="transmembrane region" description="Helical" evidence="1">
    <location>
        <begin position="386"/>
        <end position="405"/>
    </location>
</feature>
<keyword evidence="1" id="KW-0472">Membrane</keyword>
<feature type="transmembrane region" description="Helical" evidence="1">
    <location>
        <begin position="414"/>
        <end position="434"/>
    </location>
</feature>
<feature type="transmembrane region" description="Helical" evidence="1">
    <location>
        <begin position="182"/>
        <end position="199"/>
    </location>
</feature>
<feature type="transmembrane region" description="Helical" evidence="1">
    <location>
        <begin position="316"/>
        <end position="341"/>
    </location>
</feature>
<dbReference type="Proteomes" id="UP000069935">
    <property type="component" value="Chromosome 7"/>
</dbReference>